<reference evidence="2" key="1">
    <citation type="journal article" date="2011" name="Nat. Genet.">
        <title>The Arabidopsis lyrata genome sequence and the basis of rapid genome size change.</title>
        <authorList>
            <person name="Hu T.T."/>
            <person name="Pattyn P."/>
            <person name="Bakker E.G."/>
            <person name="Cao J."/>
            <person name="Cheng J.-F."/>
            <person name="Clark R.M."/>
            <person name="Fahlgren N."/>
            <person name="Fawcett J.A."/>
            <person name="Grimwood J."/>
            <person name="Gundlach H."/>
            <person name="Haberer G."/>
            <person name="Hollister J.D."/>
            <person name="Ossowski S."/>
            <person name="Ottilar R.P."/>
            <person name="Salamov A.A."/>
            <person name="Schneeberger K."/>
            <person name="Spannagl M."/>
            <person name="Wang X."/>
            <person name="Yang L."/>
            <person name="Nasrallah M.E."/>
            <person name="Bergelson J."/>
            <person name="Carrington J.C."/>
            <person name="Gaut B.S."/>
            <person name="Schmutz J."/>
            <person name="Mayer K.F.X."/>
            <person name="Van de Peer Y."/>
            <person name="Grigoriev I.V."/>
            <person name="Nordborg M."/>
            <person name="Weigel D."/>
            <person name="Guo Y.-L."/>
        </authorList>
    </citation>
    <scope>NUCLEOTIDE SEQUENCE [LARGE SCALE GENOMIC DNA]</scope>
    <source>
        <strain evidence="2">cv. MN47</strain>
    </source>
</reference>
<dbReference type="PANTHER" id="PTHR47778">
    <property type="entry name" value="BNAA05G14870D PROTEIN"/>
    <property type="match status" value="1"/>
</dbReference>
<proteinExistence type="predicted"/>
<dbReference type="Proteomes" id="UP000008694">
    <property type="component" value="Unassembled WGS sequence"/>
</dbReference>
<evidence type="ECO:0008006" key="3">
    <source>
        <dbReference type="Google" id="ProtNLM"/>
    </source>
</evidence>
<gene>
    <name evidence="1" type="ORF">ARALYDRAFT_891805</name>
</gene>
<keyword evidence="2" id="KW-1185">Reference proteome</keyword>
<sequence length="70" mass="7898">MAYGLAVVGTDAGGAKEIVQHNVTGLLHSMGRSETRLRLGSEGRKMVEKMYMKQHMYNRFVDVLIKCMRP</sequence>
<name>D7KE46_ARALL</name>
<evidence type="ECO:0000313" key="2">
    <source>
        <dbReference type="Proteomes" id="UP000008694"/>
    </source>
</evidence>
<dbReference type="AlphaFoldDB" id="D7KE46"/>
<dbReference type="HOGENOM" id="CLU_2761211_0_0_1"/>
<accession>D7KE46</accession>
<dbReference type="EMBL" id="GL348713">
    <property type="protein sequence ID" value="EFH67758.1"/>
    <property type="molecule type" value="Genomic_DNA"/>
</dbReference>
<dbReference type="PANTHER" id="PTHR47778:SF2">
    <property type="entry name" value="GLYCOSYL TRANSFERASE FAMILY 1 DOMAIN-CONTAINING PROTEIN"/>
    <property type="match status" value="1"/>
</dbReference>
<dbReference type="eggNOG" id="KOG0853">
    <property type="taxonomic scope" value="Eukaryota"/>
</dbReference>
<evidence type="ECO:0000313" key="1">
    <source>
        <dbReference type="EMBL" id="EFH67758.1"/>
    </source>
</evidence>
<dbReference type="STRING" id="81972.D7KE46"/>
<protein>
    <recommendedName>
        <fullName evidence="3">Glycosyl transferase family 1 domain-containing protein</fullName>
    </recommendedName>
</protein>
<dbReference type="Gramene" id="scaffold_104599.1">
    <property type="protein sequence ID" value="scaffold_104599.1"/>
    <property type="gene ID" value="scaffold_104599.1"/>
</dbReference>
<dbReference type="Gene3D" id="3.40.50.2000">
    <property type="entry name" value="Glycogen Phosphorylase B"/>
    <property type="match status" value="1"/>
</dbReference>
<dbReference type="SUPFAM" id="SSF53756">
    <property type="entry name" value="UDP-Glycosyltransferase/glycogen phosphorylase"/>
    <property type="match status" value="1"/>
</dbReference>
<organism evidence="2">
    <name type="scientific">Arabidopsis lyrata subsp. lyrata</name>
    <name type="common">Lyre-leaved rock-cress</name>
    <dbReference type="NCBI Taxonomy" id="81972"/>
    <lineage>
        <taxon>Eukaryota</taxon>
        <taxon>Viridiplantae</taxon>
        <taxon>Streptophyta</taxon>
        <taxon>Embryophyta</taxon>
        <taxon>Tracheophyta</taxon>
        <taxon>Spermatophyta</taxon>
        <taxon>Magnoliopsida</taxon>
        <taxon>eudicotyledons</taxon>
        <taxon>Gunneridae</taxon>
        <taxon>Pentapetalae</taxon>
        <taxon>rosids</taxon>
        <taxon>malvids</taxon>
        <taxon>Brassicales</taxon>
        <taxon>Brassicaceae</taxon>
        <taxon>Camelineae</taxon>
        <taxon>Arabidopsis</taxon>
    </lineage>
</organism>